<name>A9YW18_9PHYC</name>
<proteinExistence type="predicted"/>
<evidence type="ECO:0000313" key="2">
    <source>
        <dbReference type="Proteomes" id="UP000203890"/>
    </source>
</evidence>
<keyword evidence="2" id="KW-1185">Reference proteome</keyword>
<dbReference type="KEGG" id="vg:5845729"/>
<organism evidence="1 2">
    <name type="scientific">Ostreococcus tauri virus OtV5</name>
    <dbReference type="NCBI Taxonomy" id="1785753"/>
    <lineage>
        <taxon>Viruses</taxon>
        <taxon>Varidnaviria</taxon>
        <taxon>Bamfordvirae</taxon>
        <taxon>Nucleocytoviricota</taxon>
        <taxon>Megaviricetes</taxon>
        <taxon>Algavirales</taxon>
        <taxon>Phycodnaviridae</taxon>
        <taxon>Prasinovirus</taxon>
        <taxon>Prasinovirus ostreotauri</taxon>
    </lineage>
</organism>
<dbReference type="RefSeq" id="YP_001648197.1">
    <property type="nucleotide sequence ID" value="NC_010191.2"/>
</dbReference>
<sequence>MKVEDLRTKYGIEEYDTHGIHHPQKDIGRAYGVFFINPGSSYDDLLTERGLVMYQGQRQNRYDRFRVRNMKVQQYINLYKSGGPPYFVDLIEKIGERNWVSHGLHQVVHAEMHPNEKLINFVLYKKSIPLF</sequence>
<protein>
    <submittedName>
        <fullName evidence="1">Uncharacterized protein</fullName>
    </submittedName>
</protein>
<dbReference type="EMBL" id="EU304328">
    <property type="protein sequence ID" value="ABY27901.1"/>
    <property type="molecule type" value="Genomic_DNA"/>
</dbReference>
<gene>
    <name evidence="1" type="ORF">OtV5_110c</name>
</gene>
<evidence type="ECO:0000313" key="1">
    <source>
        <dbReference type="EMBL" id="ABY27901.1"/>
    </source>
</evidence>
<reference evidence="1 2" key="1">
    <citation type="journal article" date="2008" name="PLoS ONE">
        <title>Life-cycle and genome of OtV5, a large DNA virus of the pelagic marine unicellular green alga Ostreococcus tauri.</title>
        <authorList>
            <person name="Derelle E."/>
            <person name="Ferraz C."/>
            <person name="Escande M.L."/>
            <person name="Eychenie S."/>
            <person name="Cooke R."/>
            <person name="Piganeau G."/>
            <person name="Desdevises Y."/>
            <person name="Bellec L."/>
            <person name="Moreau H."/>
            <person name="Grimsley N."/>
        </authorList>
    </citation>
    <scope>NUCLEOTIDE SEQUENCE [LARGE SCALE GENOMIC DNA]</scope>
    <source>
        <strain evidence="1 2">OtV5</strain>
    </source>
</reference>
<dbReference type="GeneID" id="5845729"/>
<dbReference type="Proteomes" id="UP000203890">
    <property type="component" value="Segment"/>
</dbReference>
<accession>A9YW18</accession>